<reference evidence="18" key="1">
    <citation type="submission" date="2025-08" db="UniProtKB">
        <authorList>
            <consortium name="RefSeq"/>
        </authorList>
    </citation>
    <scope>IDENTIFICATION</scope>
    <source>
        <tissue evidence="18">Muscle</tissue>
    </source>
</reference>
<evidence type="ECO:0000256" key="4">
    <source>
        <dbReference type="ARBA" id="ARBA00022553"/>
    </source>
</evidence>
<dbReference type="Gene3D" id="1.10.220.60">
    <property type="entry name" value="GRIP domain"/>
    <property type="match status" value="1"/>
</dbReference>
<keyword evidence="6" id="KW-0333">Golgi apparatus</keyword>
<proteinExistence type="predicted"/>
<evidence type="ECO:0000256" key="13">
    <source>
        <dbReference type="ARBA" id="ARBA00093537"/>
    </source>
</evidence>
<evidence type="ECO:0000256" key="5">
    <source>
        <dbReference type="ARBA" id="ARBA00022765"/>
    </source>
</evidence>
<feature type="domain" description="GRIP" evidence="16">
    <location>
        <begin position="713"/>
        <end position="762"/>
    </location>
</feature>
<keyword evidence="17" id="KW-1185">Reference proteome</keyword>
<evidence type="ECO:0000256" key="3">
    <source>
        <dbReference type="ARBA" id="ARBA00004395"/>
    </source>
</evidence>
<dbReference type="GO" id="GO:0000139">
    <property type="term" value="C:Golgi membrane"/>
    <property type="evidence" value="ECO:0007669"/>
    <property type="project" value="UniProtKB-SubCell"/>
</dbReference>
<evidence type="ECO:0000256" key="14">
    <source>
        <dbReference type="SAM" id="Coils"/>
    </source>
</evidence>
<feature type="compositionally biased region" description="Basic and acidic residues" evidence="15">
    <location>
        <begin position="470"/>
        <end position="489"/>
    </location>
</feature>
<gene>
    <name evidence="18" type="primary">GOLGA1</name>
</gene>
<keyword evidence="8" id="KW-0472">Membrane</keyword>
<dbReference type="GeneID" id="113998554"/>
<comment type="subunit">
    <text evidence="13">Interacts with RAB6A. Directly interacts with TBC1D23. Interacts with FAM91A1; this interaction may be mediated by TBC1D23. Interacts with ARL1; this interaction recruits Golgin-97/GOLGA1 onto the Golgi apparatus.</text>
</comment>
<evidence type="ECO:0000256" key="15">
    <source>
        <dbReference type="SAM" id="MobiDB-lite"/>
    </source>
</evidence>
<evidence type="ECO:0000256" key="10">
    <source>
        <dbReference type="ARBA" id="ARBA00070165"/>
    </source>
</evidence>
<sequence length="792" mass="91404">MFAKLKKKIAEEAAVAPRPGGTARIPRSVSKESITSVGADSGDDFASDGSSSREDLSSQLFRRNEQIRKLEVKLSDYADQIRNLQKIKEKLENALEKHQDSSMRKFQEQNEAHQASRAKMAEGMALALEQKDKEWMEKLGQVEKEKKMLQIQLQEVREQSLNLFQKRDEIDELEGFQQQEIAKVKHMLLKKEESLGRAEQELEACAQELTYTKAELQEARSEASSLRKDLQELQQQFLELEAQRDELMTAETNAENKITALELREQELQTVIQQLSVDLQNARVAGSGCEKRLEVLQAEHESLKVEYEQHKQKMTFEFAERNKFTEQLQEKVSSLEKKLERNLSGDEHVQELLKEKAALEQRLDETRQQVVTDRTHHSKALNRLETQNKELEQKLQIATEALKKSKEAAAEQDLKIQKLQTDLKHERSQLQQQISSEKHQYDQKVTGLESQIAALEKAWELDKTATQHRISQLEKENGSLSRSREEYESSLKQQESELDSLKNELSSRETVSVEIAKALEETRKQREELQQEVSHLNALIKEKDQLIDEKCDLLLKQKEELNQLSQEHEAALLQVNQLQSDIETSQNQAVEKEETARKEIEELKLQVLELEESARALNNEHFPSPENCVVEQNGEVAAADVIQLQKDNRELEQQVAEKNKMIKQLQQRMTELKKTLQKELKIRPDSEVPELREKANSEVPNASVTVTNNSDLNDSREINFEYLKHVVLKFMSCRESEAFHLIKAVSVLLNFSQEEENMLKETLEYKMSWFGSKPSPKGSIRPSISSPRTLWP</sequence>
<dbReference type="CTD" id="2800"/>
<dbReference type="SMART" id="SM00755">
    <property type="entry name" value="Grip"/>
    <property type="match status" value="1"/>
</dbReference>
<keyword evidence="5" id="KW-0013">ADP-ribosylation</keyword>
<name>A0A6J2IBC2_9PASS</name>
<dbReference type="FunFam" id="1.10.220.60:FF:000002">
    <property type="entry name" value="Golgin subfamily A member 1"/>
    <property type="match status" value="1"/>
</dbReference>
<organism evidence="17 18">
    <name type="scientific">Pipra filicauda</name>
    <name type="common">Wire-tailed manakin</name>
    <dbReference type="NCBI Taxonomy" id="649802"/>
    <lineage>
        <taxon>Eukaryota</taxon>
        <taxon>Metazoa</taxon>
        <taxon>Chordata</taxon>
        <taxon>Craniata</taxon>
        <taxon>Vertebrata</taxon>
        <taxon>Euteleostomi</taxon>
        <taxon>Archelosauria</taxon>
        <taxon>Archosauria</taxon>
        <taxon>Dinosauria</taxon>
        <taxon>Saurischia</taxon>
        <taxon>Theropoda</taxon>
        <taxon>Coelurosauria</taxon>
        <taxon>Aves</taxon>
        <taxon>Neognathae</taxon>
        <taxon>Neoaves</taxon>
        <taxon>Telluraves</taxon>
        <taxon>Australaves</taxon>
        <taxon>Passeriformes</taxon>
        <taxon>Pipridae</taxon>
        <taxon>Pipra</taxon>
    </lineage>
</organism>
<comment type="function">
    <text evidence="12">Involved in vesicular trafficking at the Golgi apparatus level. Involved in endosome-to-Golgi trafficking. Mechanistically, captures transport vesicles arriving from endosomes via the protein TBC1D23. Recognized vesicles are then tethered to the trans-Golgi before subsequent SNARE engagement and vesicle fusion. Selectively regulates E-cadherin transport from the trans-Golgi network in tubulovesicular carriers.</text>
</comment>
<dbReference type="GO" id="GO:0005802">
    <property type="term" value="C:trans-Golgi network"/>
    <property type="evidence" value="ECO:0007669"/>
    <property type="project" value="UniProtKB-ARBA"/>
</dbReference>
<evidence type="ECO:0000256" key="7">
    <source>
        <dbReference type="ARBA" id="ARBA00023054"/>
    </source>
</evidence>
<evidence type="ECO:0000256" key="9">
    <source>
        <dbReference type="ARBA" id="ARBA00023329"/>
    </source>
</evidence>
<dbReference type="PANTHER" id="PTHR23157">
    <property type="entry name" value="GRIP AND COILED-COIL DOMAIN-CONTAINING PROTEIN 1"/>
    <property type="match status" value="1"/>
</dbReference>
<evidence type="ECO:0000256" key="12">
    <source>
        <dbReference type="ARBA" id="ARBA00093371"/>
    </source>
</evidence>
<evidence type="ECO:0000313" key="17">
    <source>
        <dbReference type="Proteomes" id="UP000504627"/>
    </source>
</evidence>
<accession>A0A6J2IBC2</accession>
<protein>
    <recommendedName>
        <fullName evidence="10">Golgin subfamily A member 1</fullName>
    </recommendedName>
    <alternativeName>
        <fullName evidence="11">Golgin-97</fullName>
    </alternativeName>
</protein>
<evidence type="ECO:0000256" key="1">
    <source>
        <dbReference type="ARBA" id="ARBA00004198"/>
    </source>
</evidence>
<dbReference type="PROSITE" id="PS50913">
    <property type="entry name" value="GRIP"/>
    <property type="match status" value="1"/>
</dbReference>
<dbReference type="InterPro" id="IPR051952">
    <property type="entry name" value="Golgi-autophagy_related"/>
</dbReference>
<keyword evidence="4" id="KW-0597">Phosphoprotein</keyword>
<dbReference type="AlphaFoldDB" id="A0A6J2IBC2"/>
<dbReference type="RefSeq" id="XP_027597226.1">
    <property type="nucleotide sequence ID" value="XM_027741425.2"/>
</dbReference>
<feature type="compositionally biased region" description="Polar residues" evidence="15">
    <location>
        <begin position="782"/>
        <end position="792"/>
    </location>
</feature>
<feature type="region of interest" description="Disordered" evidence="15">
    <location>
        <begin position="772"/>
        <end position="792"/>
    </location>
</feature>
<feature type="coiled-coil region" evidence="14">
    <location>
        <begin position="188"/>
        <end position="264"/>
    </location>
</feature>
<evidence type="ECO:0000256" key="11">
    <source>
        <dbReference type="ARBA" id="ARBA00078935"/>
    </source>
</evidence>
<feature type="region of interest" description="Disordered" evidence="15">
    <location>
        <begin position="470"/>
        <end position="504"/>
    </location>
</feature>
<evidence type="ECO:0000256" key="2">
    <source>
        <dbReference type="ARBA" id="ARBA00004218"/>
    </source>
</evidence>
<feature type="coiled-coil region" evidence="14">
    <location>
        <begin position="67"/>
        <end position="104"/>
    </location>
</feature>
<evidence type="ECO:0000313" key="18">
    <source>
        <dbReference type="RefSeq" id="XP_027597226.1"/>
    </source>
</evidence>
<dbReference type="PANTHER" id="PTHR23157:SF24">
    <property type="entry name" value="GOLGIN SUBFAMILY A MEMBER 1"/>
    <property type="match status" value="1"/>
</dbReference>
<dbReference type="GO" id="GO:0001669">
    <property type="term" value="C:acrosomal vesicle"/>
    <property type="evidence" value="ECO:0007669"/>
    <property type="project" value="UniProtKB-SubCell"/>
</dbReference>
<keyword evidence="7 14" id="KW-0175">Coiled coil</keyword>
<dbReference type="Pfam" id="PF01465">
    <property type="entry name" value="GRIP"/>
    <property type="match status" value="1"/>
</dbReference>
<keyword evidence="9" id="KW-0968">Cytoplasmic vesicle</keyword>
<evidence type="ECO:0000259" key="16">
    <source>
        <dbReference type="PROSITE" id="PS50913"/>
    </source>
</evidence>
<dbReference type="InterPro" id="IPR000237">
    <property type="entry name" value="GRIP_dom"/>
</dbReference>
<comment type="subcellular location">
    <subcellularLocation>
        <location evidence="2">Cytoplasmic vesicle</location>
        <location evidence="2">Secretory vesicle</location>
        <location evidence="2">Acrosome</location>
    </subcellularLocation>
    <subcellularLocation>
        <location evidence="3">Golgi apparatus membrane</location>
        <topology evidence="3">Peripheral membrane protein</topology>
    </subcellularLocation>
    <subcellularLocation>
        <location evidence="1">Golgi apparatus</location>
        <location evidence="1">trans-Golgi network membrane</location>
    </subcellularLocation>
</comment>
<dbReference type="Proteomes" id="UP000504627">
    <property type="component" value="Unplaced"/>
</dbReference>
<feature type="region of interest" description="Disordered" evidence="15">
    <location>
        <begin position="14"/>
        <end position="57"/>
    </location>
</feature>
<evidence type="ECO:0000256" key="6">
    <source>
        <dbReference type="ARBA" id="ARBA00023034"/>
    </source>
</evidence>
<evidence type="ECO:0000256" key="8">
    <source>
        <dbReference type="ARBA" id="ARBA00023136"/>
    </source>
</evidence>